<dbReference type="InterPro" id="IPR005031">
    <property type="entry name" value="COQ10_START"/>
</dbReference>
<dbReference type="GO" id="GO:0045333">
    <property type="term" value="P:cellular respiration"/>
    <property type="evidence" value="ECO:0007669"/>
    <property type="project" value="InterPro"/>
</dbReference>
<accession>A0A7W6RCP0</accession>
<evidence type="ECO:0000256" key="2">
    <source>
        <dbReference type="SAM" id="MobiDB-lite"/>
    </source>
</evidence>
<keyword evidence="5" id="KW-1185">Reference proteome</keyword>
<sequence length="180" mass="20353">MRQSVRRIVPHSRERIFDLVADVERYPEFLPMWQQARVLSGGAEHYRTEQALGIGPARLEFVSETFLERPERIVVVADHAPVRRLRLDWTFTDMGPNRCQVALNMVVEVQSRMLQKLIQAMSGDLVPRLMSSFEARARAMSRSSDPSRSDPTRLETVRATVPVGDGSLPSSVEPARGGLR</sequence>
<dbReference type="PANTHER" id="PTHR12901">
    <property type="entry name" value="SPERM PROTEIN HOMOLOG"/>
    <property type="match status" value="1"/>
</dbReference>
<gene>
    <name evidence="4" type="ORF">GGD89_001613</name>
</gene>
<proteinExistence type="inferred from homology"/>
<dbReference type="PANTHER" id="PTHR12901:SF10">
    <property type="entry name" value="COENZYME Q-BINDING PROTEIN COQ10, MITOCHONDRIAL"/>
    <property type="match status" value="1"/>
</dbReference>
<feature type="domain" description="Coenzyme Q-binding protein COQ10 START" evidence="3">
    <location>
        <begin position="9"/>
        <end position="133"/>
    </location>
</feature>
<comment type="caution">
    <text evidence="4">The sequence shown here is derived from an EMBL/GenBank/DDBJ whole genome shotgun (WGS) entry which is preliminary data.</text>
</comment>
<dbReference type="InterPro" id="IPR023393">
    <property type="entry name" value="START-like_dom_sf"/>
</dbReference>
<feature type="region of interest" description="Disordered" evidence="2">
    <location>
        <begin position="137"/>
        <end position="180"/>
    </location>
</feature>
<comment type="similarity">
    <text evidence="1">Belongs to the ribosome association toxin RatA family.</text>
</comment>
<dbReference type="Proteomes" id="UP000554286">
    <property type="component" value="Unassembled WGS sequence"/>
</dbReference>
<feature type="compositionally biased region" description="Basic and acidic residues" evidence="2">
    <location>
        <begin position="145"/>
        <end position="156"/>
    </location>
</feature>
<name>A0A7W6RCP0_9PROT</name>
<dbReference type="InterPro" id="IPR044996">
    <property type="entry name" value="COQ10-like"/>
</dbReference>
<organism evidence="4 5">
    <name type="scientific">Roseospira visakhapatnamensis</name>
    <dbReference type="NCBI Taxonomy" id="390880"/>
    <lineage>
        <taxon>Bacteria</taxon>
        <taxon>Pseudomonadati</taxon>
        <taxon>Pseudomonadota</taxon>
        <taxon>Alphaproteobacteria</taxon>
        <taxon>Rhodospirillales</taxon>
        <taxon>Rhodospirillaceae</taxon>
        <taxon>Roseospira</taxon>
    </lineage>
</organism>
<dbReference type="RefSeq" id="WP_184043912.1">
    <property type="nucleotide sequence ID" value="NZ_JACIGK010000010.1"/>
</dbReference>
<dbReference type="Pfam" id="PF03364">
    <property type="entry name" value="Polyketide_cyc"/>
    <property type="match status" value="1"/>
</dbReference>
<protein>
    <submittedName>
        <fullName evidence="4">Coenzyme Q-binding protein COQ10</fullName>
    </submittedName>
</protein>
<evidence type="ECO:0000313" key="4">
    <source>
        <dbReference type="EMBL" id="MBB4265987.1"/>
    </source>
</evidence>
<dbReference type="EMBL" id="JACIGK010000010">
    <property type="protein sequence ID" value="MBB4265987.1"/>
    <property type="molecule type" value="Genomic_DNA"/>
</dbReference>
<evidence type="ECO:0000256" key="1">
    <source>
        <dbReference type="ARBA" id="ARBA00008918"/>
    </source>
</evidence>
<dbReference type="CDD" id="cd07813">
    <property type="entry name" value="COQ10p_like"/>
    <property type="match status" value="1"/>
</dbReference>
<dbReference type="AlphaFoldDB" id="A0A7W6RCP0"/>
<reference evidence="4 5" key="1">
    <citation type="submission" date="2020-08" db="EMBL/GenBank/DDBJ databases">
        <title>Genome sequencing of Purple Non-Sulfur Bacteria from various extreme environments.</title>
        <authorList>
            <person name="Mayer M."/>
        </authorList>
    </citation>
    <scope>NUCLEOTIDE SEQUENCE [LARGE SCALE GENOMIC DNA]</scope>
    <source>
        <strain evidence="4 5">JA131</strain>
    </source>
</reference>
<dbReference type="GO" id="GO:0048039">
    <property type="term" value="F:ubiquinone binding"/>
    <property type="evidence" value="ECO:0007669"/>
    <property type="project" value="InterPro"/>
</dbReference>
<dbReference type="SUPFAM" id="SSF55961">
    <property type="entry name" value="Bet v1-like"/>
    <property type="match status" value="1"/>
</dbReference>
<dbReference type="Gene3D" id="3.30.530.20">
    <property type="match status" value="1"/>
</dbReference>
<evidence type="ECO:0000313" key="5">
    <source>
        <dbReference type="Proteomes" id="UP000554286"/>
    </source>
</evidence>
<evidence type="ECO:0000259" key="3">
    <source>
        <dbReference type="Pfam" id="PF03364"/>
    </source>
</evidence>